<dbReference type="AlphaFoldDB" id="A0A2N1LEH0"/>
<reference evidence="1 2" key="2">
    <citation type="submission" date="2017-10" db="EMBL/GenBank/DDBJ databases">
        <title>Extensive intraspecific genome diversity in a model arbuscular mycorrhizal fungus.</title>
        <authorList>
            <person name="Chen E.C.H."/>
            <person name="Morin E."/>
            <person name="Baudet D."/>
            <person name="Noel J."/>
            <person name="Ndikumana S."/>
            <person name="Charron P."/>
            <person name="St-Onge C."/>
            <person name="Giorgi J."/>
            <person name="Grigoriev I.V."/>
            <person name="Roux C."/>
            <person name="Martin F.M."/>
            <person name="Corradi N."/>
        </authorList>
    </citation>
    <scope>NUCLEOTIDE SEQUENCE [LARGE SCALE GENOMIC DNA]</scope>
    <source>
        <strain evidence="1 2">C2</strain>
    </source>
</reference>
<organism evidence="1 2">
    <name type="scientific">Rhizophagus irregularis</name>
    <dbReference type="NCBI Taxonomy" id="588596"/>
    <lineage>
        <taxon>Eukaryota</taxon>
        <taxon>Fungi</taxon>
        <taxon>Fungi incertae sedis</taxon>
        <taxon>Mucoromycota</taxon>
        <taxon>Glomeromycotina</taxon>
        <taxon>Glomeromycetes</taxon>
        <taxon>Glomerales</taxon>
        <taxon>Glomeraceae</taxon>
        <taxon>Rhizophagus</taxon>
    </lineage>
</organism>
<evidence type="ECO:0000313" key="2">
    <source>
        <dbReference type="Proteomes" id="UP000233469"/>
    </source>
</evidence>
<proteinExistence type="predicted"/>
<gene>
    <name evidence="1" type="ORF">RhiirC2_803636</name>
</gene>
<evidence type="ECO:0000313" key="1">
    <source>
        <dbReference type="EMBL" id="PKK47766.1"/>
    </source>
</evidence>
<accession>A0A2N1LEH0</accession>
<reference evidence="1 2" key="1">
    <citation type="submission" date="2016-04" db="EMBL/GenBank/DDBJ databases">
        <title>Genome analyses suggest a sexual origin of heterokaryosis in a supposedly ancient asexual fungus.</title>
        <authorList>
            <person name="Ropars J."/>
            <person name="Sedzielewska K."/>
            <person name="Noel J."/>
            <person name="Charron P."/>
            <person name="Farinelli L."/>
            <person name="Marton T."/>
            <person name="Kruger M."/>
            <person name="Pelin A."/>
            <person name="Brachmann A."/>
            <person name="Corradi N."/>
        </authorList>
    </citation>
    <scope>NUCLEOTIDE SEQUENCE [LARGE SCALE GENOMIC DNA]</scope>
    <source>
        <strain evidence="1 2">C2</strain>
    </source>
</reference>
<dbReference type="Proteomes" id="UP000233469">
    <property type="component" value="Unassembled WGS sequence"/>
</dbReference>
<protein>
    <submittedName>
        <fullName evidence="1">Uncharacterized protein</fullName>
    </submittedName>
</protein>
<dbReference type="EMBL" id="LLXL01008735">
    <property type="protein sequence ID" value="PKK47766.1"/>
    <property type="molecule type" value="Genomic_DNA"/>
</dbReference>
<comment type="caution">
    <text evidence="1">The sequence shown here is derived from an EMBL/GenBank/DDBJ whole genome shotgun (WGS) entry which is preliminary data.</text>
</comment>
<name>A0A2N1LEH0_9GLOM</name>
<sequence>MFITEHEINSTKIPQSIQECCGNCVRILCFKQLYEIGYRGFDENISTLYNNVIESEKNCKLCGKSIHQEIDELCGKSIYRGINKWNIKLCSDCYIITSELIESTLVKKQISILYLPWWHNDSGCNIYIV</sequence>